<dbReference type="SUPFAM" id="SSF53756">
    <property type="entry name" value="UDP-Glycosyltransferase/glycogen phosphorylase"/>
    <property type="match status" value="1"/>
</dbReference>
<comment type="caution">
    <text evidence="1">The sequence shown here is derived from an EMBL/GenBank/DDBJ whole genome shotgun (WGS) entry which is preliminary data.</text>
</comment>
<organism evidence="1">
    <name type="scientific">Parabacteroides goldsteinii</name>
    <dbReference type="NCBI Taxonomy" id="328812"/>
    <lineage>
        <taxon>Bacteria</taxon>
        <taxon>Pseudomonadati</taxon>
        <taxon>Bacteroidota</taxon>
        <taxon>Bacteroidia</taxon>
        <taxon>Bacteroidales</taxon>
        <taxon>Tannerellaceae</taxon>
        <taxon>Parabacteroides</taxon>
    </lineage>
</organism>
<gene>
    <name evidence="1" type="ORF">GKE01_21090</name>
</gene>
<dbReference type="GO" id="GO:0016740">
    <property type="term" value="F:transferase activity"/>
    <property type="evidence" value="ECO:0007669"/>
    <property type="project" value="UniProtKB-KW"/>
</dbReference>
<dbReference type="AlphaFoldDB" id="A0A6G1ZIY7"/>
<reference evidence="1" key="1">
    <citation type="journal article" date="2019" name="Nat. Med.">
        <title>A library of human gut bacterial isolates paired with longitudinal multiomics data enables mechanistic microbiome research.</title>
        <authorList>
            <person name="Poyet M."/>
            <person name="Groussin M."/>
            <person name="Gibbons S.M."/>
            <person name="Avila-Pacheco J."/>
            <person name="Jiang X."/>
            <person name="Kearney S.M."/>
            <person name="Perrotta A.R."/>
            <person name="Berdy B."/>
            <person name="Zhao S."/>
            <person name="Lieberman T.D."/>
            <person name="Swanson P.K."/>
            <person name="Smith M."/>
            <person name="Roesemann S."/>
            <person name="Alexander J.E."/>
            <person name="Rich S.A."/>
            <person name="Livny J."/>
            <person name="Vlamakis H."/>
            <person name="Clish C."/>
            <person name="Bullock K."/>
            <person name="Deik A."/>
            <person name="Scott J."/>
            <person name="Pierce K.A."/>
            <person name="Xavier R.J."/>
            <person name="Alm E.J."/>
        </authorList>
    </citation>
    <scope>NUCLEOTIDE SEQUENCE</scope>
    <source>
        <strain evidence="1">BIOML-A4</strain>
    </source>
</reference>
<dbReference type="Gene3D" id="3.40.50.2000">
    <property type="entry name" value="Glycogen Phosphorylase B"/>
    <property type="match status" value="1"/>
</dbReference>
<dbReference type="RefSeq" id="WP_154278317.1">
    <property type="nucleotide sequence ID" value="NZ_JAWZGC010000009.1"/>
</dbReference>
<keyword evidence="1" id="KW-0808">Transferase</keyword>
<evidence type="ECO:0000313" key="1">
    <source>
        <dbReference type="EMBL" id="MRY13933.1"/>
    </source>
</evidence>
<sequence length="369" mass="43536">MKRIIFYLPFKIDRNRFSASQIRPVKMLDTFKEIGYEVDLVEGYAKDRSIAIKKIKDKIKQGVKYDFLYSESSTLPFLLTECHHYPIHPFLDFGFFLFCRKHGIKIGLFYRDIFWRFDIHKTSIWKKKLLIWFHKYDLRKYQELVDVLFVPSLEMLAYLPFDLKICTQSLPAGCVVHEKGIPQVHVKKEKIEFLYVGGIGSHYDLKLFLKVLNVTKGGHFTFCCRREEWNMVSKEYEEYLSDNVSIVHESGPNLDLLYRKADVFCLFVNPSEYWKFAVPYKLFETIGWKCPILASKGTWIADYIEENQIGITCKYDENELKYLLEGLSVESLSMYRRQLENLAVSQSWESRCSLVASLLKCNVLLAHNY</sequence>
<accession>A0A6G1ZIY7</accession>
<proteinExistence type="predicted"/>
<protein>
    <submittedName>
        <fullName evidence="1">Glycosyl transferase family 1</fullName>
    </submittedName>
</protein>
<name>A0A6G1ZIY7_9BACT</name>
<dbReference type="EMBL" id="WKLP01000037">
    <property type="protein sequence ID" value="MRY13933.1"/>
    <property type="molecule type" value="Genomic_DNA"/>
</dbReference>